<dbReference type="RefSeq" id="WP_202777522.1">
    <property type="nucleotide sequence ID" value="NZ_CP065425.1"/>
</dbReference>
<gene>
    <name evidence="3" type="ORF">I5776_17005</name>
</gene>
<feature type="transmembrane region" description="Helical" evidence="1">
    <location>
        <begin position="18"/>
        <end position="40"/>
    </location>
</feature>
<feature type="transmembrane region" description="Helical" evidence="1">
    <location>
        <begin position="140"/>
        <end position="158"/>
    </location>
</feature>
<reference evidence="3 4" key="1">
    <citation type="submission" date="2020-11" db="EMBL/GenBank/DDBJ databases">
        <title>Taxonomic evaluation of the Bacillus sporothermodurans group of bacteria based on whole genome sequences.</title>
        <authorList>
            <person name="Fiedler G."/>
            <person name="Herbstmann A.-D."/>
            <person name="Doll E."/>
            <person name="Wenning M."/>
            <person name="Brinks E."/>
            <person name="Kabisch J."/>
            <person name="Breitenwieser F."/>
            <person name="Lappann M."/>
            <person name="Boehnlein C."/>
            <person name="Franz C."/>
        </authorList>
    </citation>
    <scope>NUCLEOTIDE SEQUENCE [LARGE SCALE GENOMIC DNA]</scope>
    <source>
        <strain evidence="3 4">JCM 19841</strain>
    </source>
</reference>
<feature type="transmembrane region" description="Helical" evidence="1">
    <location>
        <begin position="178"/>
        <end position="195"/>
    </location>
</feature>
<keyword evidence="4" id="KW-1185">Reference proteome</keyword>
<dbReference type="PANTHER" id="PTHR36834">
    <property type="entry name" value="MEMBRANE PROTEIN-RELATED"/>
    <property type="match status" value="1"/>
</dbReference>
<dbReference type="PANTHER" id="PTHR36834:SF2">
    <property type="entry name" value="MEMBRANE PROTEIN"/>
    <property type="match status" value="1"/>
</dbReference>
<organism evidence="3 4">
    <name type="scientific">Heyndrickxia vini</name>
    <dbReference type="NCBI Taxonomy" id="1476025"/>
    <lineage>
        <taxon>Bacteria</taxon>
        <taxon>Bacillati</taxon>
        <taxon>Bacillota</taxon>
        <taxon>Bacilli</taxon>
        <taxon>Bacillales</taxon>
        <taxon>Bacillaceae</taxon>
        <taxon>Heyndrickxia</taxon>
    </lineage>
</organism>
<feature type="transmembrane region" description="Helical" evidence="1">
    <location>
        <begin position="110"/>
        <end position="131"/>
    </location>
</feature>
<evidence type="ECO:0000313" key="4">
    <source>
        <dbReference type="Proteomes" id="UP000595691"/>
    </source>
</evidence>
<feature type="domain" description="VanZ-like" evidence="2">
    <location>
        <begin position="57"/>
        <end position="195"/>
    </location>
</feature>
<dbReference type="Pfam" id="PF04892">
    <property type="entry name" value="VanZ"/>
    <property type="match status" value="1"/>
</dbReference>
<evidence type="ECO:0000259" key="2">
    <source>
        <dbReference type="Pfam" id="PF04892"/>
    </source>
</evidence>
<accession>A0ABX7E064</accession>
<keyword evidence="1" id="KW-0472">Membrane</keyword>
<dbReference type="InterPro" id="IPR006976">
    <property type="entry name" value="VanZ-like"/>
</dbReference>
<name>A0ABX7E064_9BACI</name>
<dbReference type="EMBL" id="CP065425">
    <property type="protein sequence ID" value="QQZ08713.1"/>
    <property type="molecule type" value="Genomic_DNA"/>
</dbReference>
<proteinExistence type="predicted"/>
<evidence type="ECO:0000313" key="3">
    <source>
        <dbReference type="EMBL" id="QQZ08713.1"/>
    </source>
</evidence>
<keyword evidence="1" id="KW-1133">Transmembrane helix</keyword>
<dbReference type="InterPro" id="IPR053150">
    <property type="entry name" value="Teicoplanin_resist-assoc"/>
</dbReference>
<sequence length="211" mass="24867">MQKYILLVIPIFFYKNNILYFSVENMINLTLVLIGLIFILRHTTLRNFFDWIIGICFMIYFCIVYSKTIYLRGFIFETYHFSVDNVKTFFNTVNLIPIKGIIDVMSSPTAFYQIFGNIIMLAPFAFAMLYFKWTRSYKQTIWYSFICAVGIELIQFFQSSFYSLFEIGLRRSTDIDDIILNTIGALFGIGCYYIWSKIAIRINIGKHDIPI</sequence>
<keyword evidence="1" id="KW-0812">Transmembrane</keyword>
<protein>
    <submittedName>
        <fullName evidence="3">VanZ family protein</fullName>
    </submittedName>
</protein>
<dbReference type="Proteomes" id="UP000595691">
    <property type="component" value="Chromosome"/>
</dbReference>
<feature type="transmembrane region" description="Helical" evidence="1">
    <location>
        <begin position="47"/>
        <end position="66"/>
    </location>
</feature>
<evidence type="ECO:0000256" key="1">
    <source>
        <dbReference type="SAM" id="Phobius"/>
    </source>
</evidence>